<name>A0ABR2SSC5_9ROSI</name>
<dbReference type="EMBL" id="JBBPBN010000012">
    <property type="protein sequence ID" value="KAK9028171.1"/>
    <property type="molecule type" value="Genomic_DNA"/>
</dbReference>
<evidence type="ECO:0000313" key="3">
    <source>
        <dbReference type="Proteomes" id="UP001396334"/>
    </source>
</evidence>
<evidence type="ECO:0000313" key="2">
    <source>
        <dbReference type="EMBL" id="KAK9028171.1"/>
    </source>
</evidence>
<feature type="compositionally biased region" description="Polar residues" evidence="1">
    <location>
        <begin position="35"/>
        <end position="46"/>
    </location>
</feature>
<gene>
    <name evidence="2" type="ORF">V6N11_067982</name>
</gene>
<protein>
    <recommendedName>
        <fullName evidence="4">Retrovirus-related Pol polyprotein from transposon TNT 1-94</fullName>
    </recommendedName>
</protein>
<sequence>MLDDVIVTPVSLDNLPRQPDALIATPIPLDDPPQQDVSPDLSQQDVSPILPQHHPLPQRVRRPNPRYFGHSFVNATTCHPLPSTLEPKNVTQALKEAEYRVVANATAEVLWVQHFLQELVVALPKPSSLFCDNLSTTYVCKNLVFTLV</sequence>
<feature type="region of interest" description="Disordered" evidence="1">
    <location>
        <begin position="22"/>
        <end position="60"/>
    </location>
</feature>
<accession>A0ABR2SSC5</accession>
<keyword evidence="3" id="KW-1185">Reference proteome</keyword>
<reference evidence="2 3" key="1">
    <citation type="journal article" date="2024" name="G3 (Bethesda)">
        <title>Genome assembly of Hibiscus sabdariffa L. provides insights into metabolisms of medicinal natural products.</title>
        <authorList>
            <person name="Kim T."/>
        </authorList>
    </citation>
    <scope>NUCLEOTIDE SEQUENCE [LARGE SCALE GENOMIC DNA]</scope>
    <source>
        <strain evidence="2">TK-2024</strain>
        <tissue evidence="2">Old leaves</tissue>
    </source>
</reference>
<dbReference type="Proteomes" id="UP001396334">
    <property type="component" value="Unassembled WGS sequence"/>
</dbReference>
<organism evidence="2 3">
    <name type="scientific">Hibiscus sabdariffa</name>
    <name type="common">roselle</name>
    <dbReference type="NCBI Taxonomy" id="183260"/>
    <lineage>
        <taxon>Eukaryota</taxon>
        <taxon>Viridiplantae</taxon>
        <taxon>Streptophyta</taxon>
        <taxon>Embryophyta</taxon>
        <taxon>Tracheophyta</taxon>
        <taxon>Spermatophyta</taxon>
        <taxon>Magnoliopsida</taxon>
        <taxon>eudicotyledons</taxon>
        <taxon>Gunneridae</taxon>
        <taxon>Pentapetalae</taxon>
        <taxon>rosids</taxon>
        <taxon>malvids</taxon>
        <taxon>Malvales</taxon>
        <taxon>Malvaceae</taxon>
        <taxon>Malvoideae</taxon>
        <taxon>Hibiscus</taxon>
    </lineage>
</organism>
<evidence type="ECO:0000256" key="1">
    <source>
        <dbReference type="SAM" id="MobiDB-lite"/>
    </source>
</evidence>
<evidence type="ECO:0008006" key="4">
    <source>
        <dbReference type="Google" id="ProtNLM"/>
    </source>
</evidence>
<comment type="caution">
    <text evidence="2">The sequence shown here is derived from an EMBL/GenBank/DDBJ whole genome shotgun (WGS) entry which is preliminary data.</text>
</comment>
<proteinExistence type="predicted"/>